<dbReference type="AlphaFoldDB" id="A0A4R0KWT5"/>
<accession>A0A4R0KWT5</accession>
<dbReference type="Pfam" id="PF01494">
    <property type="entry name" value="FAD_binding_3"/>
    <property type="match status" value="1"/>
</dbReference>
<dbReference type="GO" id="GO:0071949">
    <property type="term" value="F:FAD binding"/>
    <property type="evidence" value="ECO:0007669"/>
    <property type="project" value="InterPro"/>
</dbReference>
<protein>
    <submittedName>
        <fullName evidence="2">NAD(P)/FAD-dependent oxidoreductase</fullName>
    </submittedName>
</protein>
<dbReference type="OrthoDB" id="103324at2"/>
<comment type="caution">
    <text evidence="2">The sequence shown here is derived from an EMBL/GenBank/DDBJ whole genome shotgun (WGS) entry which is preliminary data.</text>
</comment>
<sequence length="381" mass="40544">MSTTYDILVVGGRVAGASTAMLLARAGARVALVERSAYGSDTVSTHGLMRAGVLQLSRWGLLDTLTAAGTPPIRETTFHYSDREAQQITIRAKGGVGALYAPRRQVLDRILVDAAADAGADVRHRTAVTTLLRDESGRVAGARVQDRAGRTADLLASLTIGADGIRSAVASAVDASVVRRGESRSAILYRYYAGLRTAGYEWAYAPGAGAGFLPTNEELTCVFVATTPARMQALGREEAFATLLTETGLAERVFSAEPASRLHGWAGAAGFIRQSWGPGWALVGDAGYYKDPITTHGMTDGLRDAELLTDAILRSPLAQYQATRDQLSHRFFDATESVASYAWSMDEVRLLLREVSSAMGDEVEHLQSLPSALLQAPGAGL</sequence>
<dbReference type="RefSeq" id="WP_131352641.1">
    <property type="nucleotide sequence ID" value="NZ_SJKB01000002.1"/>
</dbReference>
<dbReference type="SUPFAM" id="SSF51905">
    <property type="entry name" value="FAD/NAD(P)-binding domain"/>
    <property type="match status" value="1"/>
</dbReference>
<dbReference type="PANTHER" id="PTHR42685">
    <property type="entry name" value="GERANYLGERANYL DIPHOSPHATE REDUCTASE"/>
    <property type="match status" value="1"/>
</dbReference>
<evidence type="ECO:0000313" key="2">
    <source>
        <dbReference type="EMBL" id="TCC64134.1"/>
    </source>
</evidence>
<reference evidence="2 3" key="1">
    <citation type="submission" date="2019-02" db="EMBL/GenBank/DDBJ databases">
        <title>Kribbella capetownensis sp. nov. and Kribbella speibonae sp. nov., isolated from soil.</title>
        <authorList>
            <person name="Curtis S.M."/>
            <person name="Norton I."/>
            <person name="Everest G.J."/>
            <person name="Meyers P.R."/>
        </authorList>
    </citation>
    <scope>NUCLEOTIDE SEQUENCE [LARGE SCALE GENOMIC DNA]</scope>
    <source>
        <strain evidence="2 3">NRRL B-24813</strain>
    </source>
</reference>
<dbReference type="Proteomes" id="UP000291144">
    <property type="component" value="Unassembled WGS sequence"/>
</dbReference>
<dbReference type="PRINTS" id="PR00420">
    <property type="entry name" value="RNGMNOXGNASE"/>
</dbReference>
<proteinExistence type="predicted"/>
<dbReference type="PANTHER" id="PTHR42685:SF22">
    <property type="entry name" value="CONDITIONED MEDIUM FACTOR RECEPTOR 1"/>
    <property type="match status" value="1"/>
</dbReference>
<name>A0A4R0KWT5_9ACTN</name>
<gene>
    <name evidence="2" type="ORF">E0H73_06835</name>
</gene>
<evidence type="ECO:0000259" key="1">
    <source>
        <dbReference type="Pfam" id="PF01494"/>
    </source>
</evidence>
<dbReference type="InterPro" id="IPR050407">
    <property type="entry name" value="Geranylgeranyl_reductase"/>
</dbReference>
<keyword evidence="3" id="KW-1185">Reference proteome</keyword>
<evidence type="ECO:0000313" key="3">
    <source>
        <dbReference type="Proteomes" id="UP000291144"/>
    </source>
</evidence>
<dbReference type="InterPro" id="IPR002938">
    <property type="entry name" value="FAD-bd"/>
</dbReference>
<feature type="domain" description="FAD-binding" evidence="1">
    <location>
        <begin position="5"/>
        <end position="310"/>
    </location>
</feature>
<dbReference type="Gene3D" id="3.50.50.60">
    <property type="entry name" value="FAD/NAD(P)-binding domain"/>
    <property type="match status" value="1"/>
</dbReference>
<organism evidence="2 3">
    <name type="scientific">Kribbella pittospori</name>
    <dbReference type="NCBI Taxonomy" id="722689"/>
    <lineage>
        <taxon>Bacteria</taxon>
        <taxon>Bacillati</taxon>
        <taxon>Actinomycetota</taxon>
        <taxon>Actinomycetes</taxon>
        <taxon>Propionibacteriales</taxon>
        <taxon>Kribbellaceae</taxon>
        <taxon>Kribbella</taxon>
    </lineage>
</organism>
<dbReference type="EMBL" id="SJKB01000002">
    <property type="protein sequence ID" value="TCC64134.1"/>
    <property type="molecule type" value="Genomic_DNA"/>
</dbReference>
<dbReference type="InterPro" id="IPR036188">
    <property type="entry name" value="FAD/NAD-bd_sf"/>
</dbReference>